<dbReference type="Proteomes" id="UP001246372">
    <property type="component" value="Unassembled WGS sequence"/>
</dbReference>
<evidence type="ECO:0000256" key="1">
    <source>
        <dbReference type="ARBA" id="ARBA00008918"/>
    </source>
</evidence>
<dbReference type="InterPro" id="IPR005031">
    <property type="entry name" value="COQ10_START"/>
</dbReference>
<dbReference type="RefSeq" id="WP_315649693.1">
    <property type="nucleotide sequence ID" value="NZ_JAVXZY010000002.1"/>
</dbReference>
<gene>
    <name evidence="3" type="ORF">RQP53_07975</name>
</gene>
<dbReference type="CDD" id="cd07813">
    <property type="entry name" value="COQ10p_like"/>
    <property type="match status" value="1"/>
</dbReference>
<dbReference type="EMBL" id="JAVXZY010000002">
    <property type="protein sequence ID" value="MDT8999203.1"/>
    <property type="molecule type" value="Genomic_DNA"/>
</dbReference>
<accession>A0ABU3PAS8</accession>
<comment type="caution">
    <text evidence="3">The sequence shown here is derived from an EMBL/GenBank/DDBJ whole genome shotgun (WGS) entry which is preliminary data.</text>
</comment>
<feature type="domain" description="Coenzyme Q-binding protein COQ10 START" evidence="2">
    <location>
        <begin position="12"/>
        <end position="142"/>
    </location>
</feature>
<evidence type="ECO:0000259" key="2">
    <source>
        <dbReference type="Pfam" id="PF03364"/>
    </source>
</evidence>
<sequence>MKHVKKSVLLWYSPAEMYELVTAVERYPEFLPWCDRAEVLETHEAGMTARLGLAYAGVRHAFTTRNEHDTNRRVGMQLIDGPFSLLDGVWQFVPLGKPGANGEPPKACKIEFELRYAFSSAALEAVVSPVFDRVANTFVDRFVARAEQVYGQR</sequence>
<dbReference type="Pfam" id="PF03364">
    <property type="entry name" value="Polyketide_cyc"/>
    <property type="match status" value="1"/>
</dbReference>
<evidence type="ECO:0000313" key="3">
    <source>
        <dbReference type="EMBL" id="MDT8999203.1"/>
    </source>
</evidence>
<name>A0ABU3PAS8_9BURK</name>
<dbReference type="InterPro" id="IPR044996">
    <property type="entry name" value="COQ10-like"/>
</dbReference>
<dbReference type="SUPFAM" id="SSF55961">
    <property type="entry name" value="Bet v1-like"/>
    <property type="match status" value="1"/>
</dbReference>
<organism evidence="3 4">
    <name type="scientific">Roseateles aquae</name>
    <dbReference type="NCBI Taxonomy" id="3077235"/>
    <lineage>
        <taxon>Bacteria</taxon>
        <taxon>Pseudomonadati</taxon>
        <taxon>Pseudomonadota</taxon>
        <taxon>Betaproteobacteria</taxon>
        <taxon>Burkholderiales</taxon>
        <taxon>Sphaerotilaceae</taxon>
        <taxon>Roseateles</taxon>
    </lineage>
</organism>
<dbReference type="PANTHER" id="PTHR12901:SF10">
    <property type="entry name" value="COENZYME Q-BINDING PROTEIN COQ10, MITOCHONDRIAL"/>
    <property type="match status" value="1"/>
</dbReference>
<proteinExistence type="inferred from homology"/>
<dbReference type="InterPro" id="IPR023393">
    <property type="entry name" value="START-like_dom_sf"/>
</dbReference>
<dbReference type="PANTHER" id="PTHR12901">
    <property type="entry name" value="SPERM PROTEIN HOMOLOG"/>
    <property type="match status" value="1"/>
</dbReference>
<evidence type="ECO:0000313" key="4">
    <source>
        <dbReference type="Proteomes" id="UP001246372"/>
    </source>
</evidence>
<reference evidence="3" key="1">
    <citation type="submission" date="2023-09" db="EMBL/GenBank/DDBJ databases">
        <title>Paucibacter sp. APW11 Genome sequencing and assembly.</title>
        <authorList>
            <person name="Kim I."/>
        </authorList>
    </citation>
    <scope>NUCLEOTIDE SEQUENCE</scope>
    <source>
        <strain evidence="3">APW11</strain>
    </source>
</reference>
<keyword evidence="4" id="KW-1185">Reference proteome</keyword>
<dbReference type="Gene3D" id="3.30.530.20">
    <property type="match status" value="1"/>
</dbReference>
<protein>
    <submittedName>
        <fullName evidence="3">Type II toxin-antitoxin system RatA family toxin</fullName>
    </submittedName>
</protein>
<comment type="similarity">
    <text evidence="1">Belongs to the ribosome association toxin RatA family.</text>
</comment>